<sequence length="246" mass="27264">MSVVSFSFGLAMSTPNDFYIDPSTNPATWPGPDQVPKDTNIRKVNVVFINANATSDFRTLRTGTNNNDHALIQVARHVARGLYSVVSLNITEYSCVVALSTDKPRSELMKNGFPWDDEENARPESLSPDSITALPKMRKGISYAVDLSTHPDPVRRPGKGFLGMNKVKVIFHNINSTSDFLGLHTGTDEHAHHALIQVARHVARGIYRIVSLSVTEDSCMVILSTGKPRSEIMWKNGFPWDIEENA</sequence>
<gene>
    <name evidence="1" type="ORF">LX32DRAFT_643673</name>
</gene>
<comment type="caution">
    <text evidence="1">The sequence shown here is derived from an EMBL/GenBank/DDBJ whole genome shotgun (WGS) entry which is preliminary data.</text>
</comment>
<dbReference type="Proteomes" id="UP001232148">
    <property type="component" value="Unassembled WGS sequence"/>
</dbReference>
<organism evidence="1 2">
    <name type="scientific">Colletotrichum zoysiae</name>
    <dbReference type="NCBI Taxonomy" id="1216348"/>
    <lineage>
        <taxon>Eukaryota</taxon>
        <taxon>Fungi</taxon>
        <taxon>Dikarya</taxon>
        <taxon>Ascomycota</taxon>
        <taxon>Pezizomycotina</taxon>
        <taxon>Sordariomycetes</taxon>
        <taxon>Hypocreomycetidae</taxon>
        <taxon>Glomerellales</taxon>
        <taxon>Glomerellaceae</taxon>
        <taxon>Colletotrichum</taxon>
        <taxon>Colletotrichum graminicola species complex</taxon>
    </lineage>
</organism>
<protein>
    <submittedName>
        <fullName evidence="1">Uncharacterized protein</fullName>
    </submittedName>
</protein>
<proteinExistence type="predicted"/>
<name>A0AAD9H8W1_9PEZI</name>
<evidence type="ECO:0000313" key="2">
    <source>
        <dbReference type="Proteomes" id="UP001232148"/>
    </source>
</evidence>
<accession>A0AAD9H8W1</accession>
<evidence type="ECO:0000313" key="1">
    <source>
        <dbReference type="EMBL" id="KAK2024415.1"/>
    </source>
</evidence>
<dbReference type="EMBL" id="MU842966">
    <property type="protein sequence ID" value="KAK2024415.1"/>
    <property type="molecule type" value="Genomic_DNA"/>
</dbReference>
<keyword evidence="2" id="KW-1185">Reference proteome</keyword>
<reference evidence="1" key="1">
    <citation type="submission" date="2021-06" db="EMBL/GenBank/DDBJ databases">
        <title>Comparative genomics, transcriptomics and evolutionary studies reveal genomic signatures of adaptation to plant cell wall in hemibiotrophic fungi.</title>
        <authorList>
            <consortium name="DOE Joint Genome Institute"/>
            <person name="Baroncelli R."/>
            <person name="Diaz J.F."/>
            <person name="Benocci T."/>
            <person name="Peng M."/>
            <person name="Battaglia E."/>
            <person name="Haridas S."/>
            <person name="Andreopoulos W."/>
            <person name="Labutti K."/>
            <person name="Pangilinan J."/>
            <person name="Floch G.L."/>
            <person name="Makela M.R."/>
            <person name="Henrissat B."/>
            <person name="Grigoriev I.V."/>
            <person name="Crouch J.A."/>
            <person name="De Vries R.P."/>
            <person name="Sukno S.A."/>
            <person name="Thon M.R."/>
        </authorList>
    </citation>
    <scope>NUCLEOTIDE SEQUENCE</scope>
    <source>
        <strain evidence="1">MAFF235873</strain>
    </source>
</reference>
<dbReference type="AlphaFoldDB" id="A0AAD9H8W1"/>